<organism evidence="2 3">
    <name type="scientific">Candidatus Accumulibacter phosphatis</name>
    <dbReference type="NCBI Taxonomy" id="327160"/>
    <lineage>
        <taxon>Bacteria</taxon>
        <taxon>Pseudomonadati</taxon>
        <taxon>Pseudomonadota</taxon>
        <taxon>Betaproteobacteria</taxon>
        <taxon>Candidatus Accumulibacter</taxon>
    </lineage>
</organism>
<dbReference type="RefSeq" id="WP_138679039.1">
    <property type="nucleotide sequence ID" value="NZ_SWAD01000144.1"/>
</dbReference>
<keyword evidence="3" id="KW-1185">Reference proteome</keyword>
<feature type="signal peptide" evidence="1">
    <location>
        <begin position="1"/>
        <end position="24"/>
    </location>
</feature>
<dbReference type="OrthoDB" id="8906649at2"/>
<reference evidence="2 3" key="1">
    <citation type="submission" date="2019-04" db="EMBL/GenBank/DDBJ databases">
        <title>A novel phosphate-accumulating bacterium identified in bioreactor for phosphate removal from wastewater.</title>
        <authorList>
            <person name="Kotlyarov R.Y."/>
            <person name="Beletsky A.V."/>
            <person name="Kallistova A.Y."/>
            <person name="Dorofeev A.G."/>
            <person name="Nikolaev Y.Y."/>
            <person name="Pimenov N.V."/>
            <person name="Ravin N.V."/>
            <person name="Mardanov A.V."/>
        </authorList>
    </citation>
    <scope>NUCLEOTIDE SEQUENCE [LARGE SCALE GENOMIC DNA]</scope>
    <source>
        <strain evidence="2 3">Bin19</strain>
    </source>
</reference>
<accession>A0A5S4F2A3</accession>
<dbReference type="AlphaFoldDB" id="A0A5S4F2A3"/>
<evidence type="ECO:0000313" key="2">
    <source>
        <dbReference type="EMBL" id="TMQ74843.1"/>
    </source>
</evidence>
<protein>
    <submittedName>
        <fullName evidence="2">LPXTG-motif cell wall anchor domain protein</fullName>
    </submittedName>
</protein>
<evidence type="ECO:0000313" key="3">
    <source>
        <dbReference type="Proteomes" id="UP000306324"/>
    </source>
</evidence>
<keyword evidence="1" id="KW-0732">Signal</keyword>
<evidence type="ECO:0000256" key="1">
    <source>
        <dbReference type="SAM" id="SignalP"/>
    </source>
</evidence>
<feature type="chain" id="PRO_5024320095" evidence="1">
    <location>
        <begin position="25"/>
        <end position="294"/>
    </location>
</feature>
<dbReference type="Proteomes" id="UP000306324">
    <property type="component" value="Unassembled WGS sequence"/>
</dbReference>
<name>A0A5S4F2A3_9PROT</name>
<proteinExistence type="predicted"/>
<gene>
    <name evidence="2" type="ORF">ACCUM_2755</name>
</gene>
<comment type="caution">
    <text evidence="2">The sequence shown here is derived from an EMBL/GenBank/DDBJ whole genome shotgun (WGS) entry which is preliminary data.</text>
</comment>
<dbReference type="EMBL" id="SWAD01000144">
    <property type="protein sequence ID" value="TMQ74843.1"/>
    <property type="molecule type" value="Genomic_DNA"/>
</dbReference>
<sequence length="294" mass="30519">MSEQLSMKGLVAALLCVFCGTVSAATILSNGTAPGDNFTNASGSNTGQAVGASGWYYNNVRNNGAVGINTDYARSGNGSANLTTTQGPAGASSKADIEYLANAVQVSGNWFANGSLGLFTSLTSMSYDWYRNSSSTNSAVQHPAMRVLLDLDGNLATTSDRGGLVYERAYNAVGNAATDTWVSESIGASSKLWNFGLGLGIEFDIDGDSTPYDTLTEWKASARMANAVILGFSVGVGSGWGPFDGATDNIAWSIGTQNMSSNFEVPASQVPEPGPLALFALMALGVAATRRTRH</sequence>